<keyword evidence="2" id="KW-0238">DNA-binding</keyword>
<dbReference type="EMBL" id="VDLX02000010">
    <property type="protein sequence ID" value="KAB8192393.1"/>
    <property type="molecule type" value="Genomic_DNA"/>
</dbReference>
<keyword evidence="3" id="KW-0804">Transcription</keyword>
<dbReference type="InterPro" id="IPR009057">
    <property type="entry name" value="Homeodomain-like_sf"/>
</dbReference>
<evidence type="ECO:0000256" key="3">
    <source>
        <dbReference type="ARBA" id="ARBA00023163"/>
    </source>
</evidence>
<evidence type="ECO:0000313" key="5">
    <source>
        <dbReference type="Proteomes" id="UP000312512"/>
    </source>
</evidence>
<dbReference type="Pfam" id="PF01965">
    <property type="entry name" value="DJ-1_PfpI"/>
    <property type="match status" value="1"/>
</dbReference>
<accession>A0A5P9Z0B7</accession>
<dbReference type="SUPFAM" id="SSF46689">
    <property type="entry name" value="Homeodomain-like"/>
    <property type="match status" value="2"/>
</dbReference>
<dbReference type="InterPro" id="IPR029062">
    <property type="entry name" value="Class_I_gatase-like"/>
</dbReference>
<dbReference type="RefSeq" id="WP_139633463.1">
    <property type="nucleotide sequence ID" value="NZ_CP045572.1"/>
</dbReference>
<dbReference type="Proteomes" id="UP000312512">
    <property type="component" value="Unassembled WGS sequence"/>
</dbReference>
<name>A0A5C4W6S1_9ACTN</name>
<dbReference type="OrthoDB" id="34150at2"/>
<evidence type="ECO:0000313" key="4">
    <source>
        <dbReference type="EMBL" id="KAB8192393.1"/>
    </source>
</evidence>
<reference evidence="4 5" key="1">
    <citation type="submission" date="2019-10" db="EMBL/GenBank/DDBJ databases">
        <title>Nonomuraea sp. nov., isolated from Phyllanthus amarus.</title>
        <authorList>
            <person name="Klykleung N."/>
            <person name="Tanasupawat S."/>
        </authorList>
    </citation>
    <scope>NUCLEOTIDE SEQUENCE [LARGE SCALE GENOMIC DNA]</scope>
    <source>
        <strain evidence="4 5">PA1-10</strain>
    </source>
</reference>
<dbReference type="SMART" id="SM00342">
    <property type="entry name" value="HTH_ARAC"/>
    <property type="match status" value="1"/>
</dbReference>
<comment type="caution">
    <text evidence="4">The sequence shown here is derived from an EMBL/GenBank/DDBJ whole genome shotgun (WGS) entry which is preliminary data.</text>
</comment>
<gene>
    <name evidence="4" type="ORF">FH608_027450</name>
</gene>
<dbReference type="AlphaFoldDB" id="A0A5C4W6S1"/>
<dbReference type="InterPro" id="IPR018060">
    <property type="entry name" value="HTH_AraC"/>
</dbReference>
<sequence>MRSVALLMHDEMSVLDYSVACWVWGADRSRAGVPRFDLRLCSADGAPVTMEPAALVRAAHTLDGLADADLIVIPGAGIPREPLDGRLADALRAAADRGTDIAALCSGAFVLAAAGLLDGRRATTHWLLAGRLAEAHPEVTVDPGALFVEDRGIWTSAGATAGIDLCLHLVRLAHGVNVANTIARHLVAAGHRDGAQAQYVARPVPAPGSAAPDIAATQAWALERLDQSLTVADLAAHARTSPRTFARHFADYTGTTPAQWLLHARIARAQQLLESTTLPIDQVAARCGFGVTALLRRHFARLIGTSPGRYRRLYGH</sequence>
<dbReference type="InterPro" id="IPR018062">
    <property type="entry name" value="HTH_AraC-typ_CS"/>
</dbReference>
<organism evidence="4 5">
    <name type="scientific">Nonomuraea phyllanthi</name>
    <dbReference type="NCBI Taxonomy" id="2219224"/>
    <lineage>
        <taxon>Bacteria</taxon>
        <taxon>Bacillati</taxon>
        <taxon>Actinomycetota</taxon>
        <taxon>Actinomycetes</taxon>
        <taxon>Streptosporangiales</taxon>
        <taxon>Streptosporangiaceae</taxon>
        <taxon>Nonomuraea</taxon>
    </lineage>
</organism>
<dbReference type="SUPFAM" id="SSF52317">
    <property type="entry name" value="Class I glutamine amidotransferase-like"/>
    <property type="match status" value="1"/>
</dbReference>
<dbReference type="PANTHER" id="PTHR43130">
    <property type="entry name" value="ARAC-FAMILY TRANSCRIPTIONAL REGULATOR"/>
    <property type="match status" value="1"/>
</dbReference>
<dbReference type="GO" id="GO:0043565">
    <property type="term" value="F:sequence-specific DNA binding"/>
    <property type="evidence" value="ECO:0007669"/>
    <property type="project" value="InterPro"/>
</dbReference>
<dbReference type="PROSITE" id="PS01124">
    <property type="entry name" value="HTH_ARAC_FAMILY_2"/>
    <property type="match status" value="1"/>
</dbReference>
<dbReference type="InterPro" id="IPR052158">
    <property type="entry name" value="INH-QAR"/>
</dbReference>
<dbReference type="Pfam" id="PF12833">
    <property type="entry name" value="HTH_18"/>
    <property type="match status" value="1"/>
</dbReference>
<keyword evidence="5" id="KW-1185">Reference proteome</keyword>
<dbReference type="GO" id="GO:0003700">
    <property type="term" value="F:DNA-binding transcription factor activity"/>
    <property type="evidence" value="ECO:0007669"/>
    <property type="project" value="InterPro"/>
</dbReference>
<evidence type="ECO:0000256" key="1">
    <source>
        <dbReference type="ARBA" id="ARBA00023015"/>
    </source>
</evidence>
<proteinExistence type="predicted"/>
<protein>
    <submittedName>
        <fullName evidence="4">Helix-turn-helix domain-containing protein</fullName>
    </submittedName>
</protein>
<dbReference type="PROSITE" id="PS00041">
    <property type="entry name" value="HTH_ARAC_FAMILY_1"/>
    <property type="match status" value="1"/>
</dbReference>
<accession>A0A5C4W6S1</accession>
<dbReference type="Gene3D" id="1.10.10.60">
    <property type="entry name" value="Homeodomain-like"/>
    <property type="match status" value="1"/>
</dbReference>
<dbReference type="Gene3D" id="3.40.50.880">
    <property type="match status" value="1"/>
</dbReference>
<dbReference type="InterPro" id="IPR002818">
    <property type="entry name" value="DJ-1/PfpI"/>
</dbReference>
<evidence type="ECO:0000256" key="2">
    <source>
        <dbReference type="ARBA" id="ARBA00023125"/>
    </source>
</evidence>
<keyword evidence="1" id="KW-0805">Transcription regulation</keyword>
<dbReference type="CDD" id="cd03137">
    <property type="entry name" value="GATase1_AraC_1"/>
    <property type="match status" value="1"/>
</dbReference>
<dbReference type="PANTHER" id="PTHR43130:SF3">
    <property type="entry name" value="HTH-TYPE TRANSCRIPTIONAL REGULATOR RV1931C"/>
    <property type="match status" value="1"/>
</dbReference>